<accession>A0ACB8XF02</accession>
<comment type="caution">
    <text evidence="1">The sequence shown here is derived from an EMBL/GenBank/DDBJ whole genome shotgun (WGS) entry which is preliminary data.</text>
</comment>
<gene>
    <name evidence="1" type="ORF">L6452_44061</name>
</gene>
<dbReference type="EMBL" id="CM042064">
    <property type="protein sequence ID" value="KAI3665434.1"/>
    <property type="molecule type" value="Genomic_DNA"/>
</dbReference>
<protein>
    <submittedName>
        <fullName evidence="1">Uncharacterized protein</fullName>
    </submittedName>
</protein>
<reference evidence="1 2" key="2">
    <citation type="journal article" date="2022" name="Mol. Ecol. Resour.">
        <title>The genomes of chicory, endive, great burdock and yacon provide insights into Asteraceae paleo-polyploidization history and plant inulin production.</title>
        <authorList>
            <person name="Fan W."/>
            <person name="Wang S."/>
            <person name="Wang H."/>
            <person name="Wang A."/>
            <person name="Jiang F."/>
            <person name="Liu H."/>
            <person name="Zhao H."/>
            <person name="Xu D."/>
            <person name="Zhang Y."/>
        </authorList>
    </citation>
    <scope>NUCLEOTIDE SEQUENCE [LARGE SCALE GENOMIC DNA]</scope>
    <source>
        <strain evidence="2">cv. Niubang</strain>
    </source>
</reference>
<evidence type="ECO:0000313" key="2">
    <source>
        <dbReference type="Proteomes" id="UP001055879"/>
    </source>
</evidence>
<name>A0ACB8XF02_ARCLA</name>
<dbReference type="Proteomes" id="UP001055879">
    <property type="component" value="Linkage Group LG18"/>
</dbReference>
<proteinExistence type="predicted"/>
<evidence type="ECO:0000313" key="1">
    <source>
        <dbReference type="EMBL" id="KAI3665434.1"/>
    </source>
</evidence>
<reference evidence="2" key="1">
    <citation type="journal article" date="2022" name="Mol. Ecol. Resour.">
        <title>The genomes of chicory, endive, great burdock and yacon provide insights into Asteraceae palaeo-polyploidization history and plant inulin production.</title>
        <authorList>
            <person name="Fan W."/>
            <person name="Wang S."/>
            <person name="Wang H."/>
            <person name="Wang A."/>
            <person name="Jiang F."/>
            <person name="Liu H."/>
            <person name="Zhao H."/>
            <person name="Xu D."/>
            <person name="Zhang Y."/>
        </authorList>
    </citation>
    <scope>NUCLEOTIDE SEQUENCE [LARGE SCALE GENOMIC DNA]</scope>
    <source>
        <strain evidence="2">cv. Niubang</strain>
    </source>
</reference>
<sequence length="86" mass="9380">MDRPSSDQAEYRLGEMDDVAVEHFALRSILGVGGWTSLGICRGVAADPSLAVCPFLSRCWPFSGRRVLGWDCGRGGSLFCALVFPW</sequence>
<keyword evidence="2" id="KW-1185">Reference proteome</keyword>
<organism evidence="1 2">
    <name type="scientific">Arctium lappa</name>
    <name type="common">Greater burdock</name>
    <name type="synonym">Lappa major</name>
    <dbReference type="NCBI Taxonomy" id="4217"/>
    <lineage>
        <taxon>Eukaryota</taxon>
        <taxon>Viridiplantae</taxon>
        <taxon>Streptophyta</taxon>
        <taxon>Embryophyta</taxon>
        <taxon>Tracheophyta</taxon>
        <taxon>Spermatophyta</taxon>
        <taxon>Magnoliopsida</taxon>
        <taxon>eudicotyledons</taxon>
        <taxon>Gunneridae</taxon>
        <taxon>Pentapetalae</taxon>
        <taxon>asterids</taxon>
        <taxon>campanulids</taxon>
        <taxon>Asterales</taxon>
        <taxon>Asteraceae</taxon>
        <taxon>Carduoideae</taxon>
        <taxon>Cardueae</taxon>
        <taxon>Arctiinae</taxon>
        <taxon>Arctium</taxon>
    </lineage>
</organism>